<dbReference type="RefSeq" id="WP_066406273.1">
    <property type="nucleotide sequence ID" value="NZ_CP011390.1"/>
</dbReference>
<gene>
    <name evidence="2" type="ORF">SY85_18035</name>
</gene>
<proteinExistence type="predicted"/>
<evidence type="ECO:0000313" key="3">
    <source>
        <dbReference type="Proteomes" id="UP000077177"/>
    </source>
</evidence>
<dbReference type="KEGG" id="fla:SY85_18035"/>
<reference evidence="2 3" key="2">
    <citation type="journal article" date="2016" name="Int. J. Syst. Evol. Microbiol.">
        <title>Flavisolibacter tropicus sp. nov., isolated from tropical soil.</title>
        <authorList>
            <person name="Lee J.J."/>
            <person name="Kang M.S."/>
            <person name="Kim G.S."/>
            <person name="Lee C.S."/>
            <person name="Lim S."/>
            <person name="Lee J."/>
            <person name="Roh S.H."/>
            <person name="Kang H."/>
            <person name="Ha J.M."/>
            <person name="Bae S."/>
            <person name="Jung H.Y."/>
            <person name="Kim M.K."/>
        </authorList>
    </citation>
    <scope>NUCLEOTIDE SEQUENCE [LARGE SCALE GENOMIC DNA]</scope>
    <source>
        <strain evidence="2 3">LCS9</strain>
    </source>
</reference>
<evidence type="ECO:0000256" key="1">
    <source>
        <dbReference type="PROSITE-ProRule" id="PRU00339"/>
    </source>
</evidence>
<dbReference type="EMBL" id="CP011390">
    <property type="protein sequence ID" value="ANE52111.1"/>
    <property type="molecule type" value="Genomic_DNA"/>
</dbReference>
<accession>A0A172TYC3</accession>
<dbReference type="Proteomes" id="UP000077177">
    <property type="component" value="Chromosome"/>
</dbReference>
<dbReference type="AlphaFoldDB" id="A0A172TYC3"/>
<name>A0A172TYC3_9BACT</name>
<protein>
    <submittedName>
        <fullName evidence="2">Uncharacterized protein</fullName>
    </submittedName>
</protein>
<dbReference type="Pfam" id="PF00515">
    <property type="entry name" value="TPR_1"/>
    <property type="match status" value="1"/>
</dbReference>
<dbReference type="SMART" id="SM00028">
    <property type="entry name" value="TPR"/>
    <property type="match status" value="1"/>
</dbReference>
<sequence>MALFNRFNDQSDNSPAKEEWQSAKEHLDNNEYHECLQALAWGFRKDVNYMPLFQLATDCMGAIGAVDEQKLFEAVCSNQNDAKAYYDLGKTYSSIEHYDLAQVFYEKALLLDPKNEELPHDLALCYARRFNVSKALEVLTNNPPNDFWGLYFLNKCKILNQKMDGVQEFVNDLMAFLQEQPDQERVAVAKMKIEELQETVQRYNTIPTIQTHIRDWQYIQYGSVVLDYFEDSEDYVAGGRYVASWGSMESIKMLASKFKQFVNKLSISIQSIVSLPGRDSEIIGRVLAKELGIGFSFYDPEEVNHQALIVAANSSYFDAYEELSTVNSGQILFAANHNWLASTMISPDIIGFMTQSYSFPWNGGGMRVTDTESGAVESIPPDDRSEEEIATDIFNIEPSSDNSNEHLEFYLAHKDYLKGIGTLSGNKRYNLMIESPVPGSYFG</sequence>
<dbReference type="STRING" id="1492898.SY85_18035"/>
<dbReference type="Gene3D" id="1.25.40.10">
    <property type="entry name" value="Tetratricopeptide repeat domain"/>
    <property type="match status" value="1"/>
</dbReference>
<dbReference type="OrthoDB" id="266279at2"/>
<evidence type="ECO:0000313" key="2">
    <source>
        <dbReference type="EMBL" id="ANE52111.1"/>
    </source>
</evidence>
<reference evidence="3" key="1">
    <citation type="submission" date="2015-01" db="EMBL/GenBank/DDBJ databases">
        <title>Flavisolibacter sp./LCS9/ whole genome sequencing.</title>
        <authorList>
            <person name="Kim M.K."/>
            <person name="Srinivasan S."/>
            <person name="Lee J.-J."/>
        </authorList>
    </citation>
    <scope>NUCLEOTIDE SEQUENCE [LARGE SCALE GENOMIC DNA]</scope>
    <source>
        <strain evidence="3">LCS9</strain>
    </source>
</reference>
<dbReference type="PROSITE" id="PS50005">
    <property type="entry name" value="TPR"/>
    <property type="match status" value="1"/>
</dbReference>
<dbReference type="PROSITE" id="PS50293">
    <property type="entry name" value="TPR_REGION"/>
    <property type="match status" value="1"/>
</dbReference>
<feature type="repeat" description="TPR" evidence="1">
    <location>
        <begin position="82"/>
        <end position="115"/>
    </location>
</feature>
<dbReference type="InterPro" id="IPR011990">
    <property type="entry name" value="TPR-like_helical_dom_sf"/>
</dbReference>
<keyword evidence="3" id="KW-1185">Reference proteome</keyword>
<dbReference type="SUPFAM" id="SSF48452">
    <property type="entry name" value="TPR-like"/>
    <property type="match status" value="1"/>
</dbReference>
<organism evidence="2 3">
    <name type="scientific">Flavisolibacter tropicus</name>
    <dbReference type="NCBI Taxonomy" id="1492898"/>
    <lineage>
        <taxon>Bacteria</taxon>
        <taxon>Pseudomonadati</taxon>
        <taxon>Bacteroidota</taxon>
        <taxon>Chitinophagia</taxon>
        <taxon>Chitinophagales</taxon>
        <taxon>Chitinophagaceae</taxon>
        <taxon>Flavisolibacter</taxon>
    </lineage>
</organism>
<dbReference type="InterPro" id="IPR019734">
    <property type="entry name" value="TPR_rpt"/>
</dbReference>
<keyword evidence="1" id="KW-0802">TPR repeat</keyword>